<keyword evidence="3" id="KW-1185">Reference proteome</keyword>
<feature type="compositionally biased region" description="Low complexity" evidence="1">
    <location>
        <begin position="10"/>
        <end position="25"/>
    </location>
</feature>
<name>A0ABU6WQR4_9FABA</name>
<dbReference type="Proteomes" id="UP001341840">
    <property type="component" value="Unassembled WGS sequence"/>
</dbReference>
<reference evidence="2 3" key="1">
    <citation type="journal article" date="2023" name="Plants (Basel)">
        <title>Bridging the Gap: Combining Genomics and Transcriptomics Approaches to Understand Stylosanthes scabra, an Orphan Legume from the Brazilian Caatinga.</title>
        <authorList>
            <person name="Ferreira-Neto J.R.C."/>
            <person name="da Silva M.D."/>
            <person name="Binneck E."/>
            <person name="de Melo N.F."/>
            <person name="da Silva R.H."/>
            <person name="de Melo A.L.T.M."/>
            <person name="Pandolfi V."/>
            <person name="Bustamante F.O."/>
            <person name="Brasileiro-Vidal A.C."/>
            <person name="Benko-Iseppon A.M."/>
        </authorList>
    </citation>
    <scope>NUCLEOTIDE SEQUENCE [LARGE SCALE GENOMIC DNA]</scope>
    <source>
        <tissue evidence="2">Leaves</tissue>
    </source>
</reference>
<proteinExistence type="predicted"/>
<evidence type="ECO:0000313" key="2">
    <source>
        <dbReference type="EMBL" id="MED6188237.1"/>
    </source>
</evidence>
<organism evidence="2 3">
    <name type="scientific">Stylosanthes scabra</name>
    <dbReference type="NCBI Taxonomy" id="79078"/>
    <lineage>
        <taxon>Eukaryota</taxon>
        <taxon>Viridiplantae</taxon>
        <taxon>Streptophyta</taxon>
        <taxon>Embryophyta</taxon>
        <taxon>Tracheophyta</taxon>
        <taxon>Spermatophyta</taxon>
        <taxon>Magnoliopsida</taxon>
        <taxon>eudicotyledons</taxon>
        <taxon>Gunneridae</taxon>
        <taxon>Pentapetalae</taxon>
        <taxon>rosids</taxon>
        <taxon>fabids</taxon>
        <taxon>Fabales</taxon>
        <taxon>Fabaceae</taxon>
        <taxon>Papilionoideae</taxon>
        <taxon>50 kb inversion clade</taxon>
        <taxon>dalbergioids sensu lato</taxon>
        <taxon>Dalbergieae</taxon>
        <taxon>Pterocarpus clade</taxon>
        <taxon>Stylosanthes</taxon>
    </lineage>
</organism>
<feature type="region of interest" description="Disordered" evidence="1">
    <location>
        <begin position="10"/>
        <end position="36"/>
    </location>
</feature>
<evidence type="ECO:0000256" key="1">
    <source>
        <dbReference type="SAM" id="MobiDB-lite"/>
    </source>
</evidence>
<evidence type="ECO:0008006" key="4">
    <source>
        <dbReference type="Google" id="ProtNLM"/>
    </source>
</evidence>
<protein>
    <recommendedName>
        <fullName evidence="4">Zinc finger GRF-type domain-containing protein</fullName>
    </recommendedName>
</protein>
<comment type="caution">
    <text evidence="2">The sequence shown here is derived from an EMBL/GenBank/DDBJ whole genome shotgun (WGS) entry which is preliminary data.</text>
</comment>
<gene>
    <name evidence="2" type="ORF">PIB30_084122</name>
</gene>
<feature type="non-terminal residue" evidence="2">
    <location>
        <position position="1"/>
    </location>
</feature>
<dbReference type="EMBL" id="JASCZI010182597">
    <property type="protein sequence ID" value="MED6188237.1"/>
    <property type="molecule type" value="Genomic_DNA"/>
</dbReference>
<evidence type="ECO:0000313" key="3">
    <source>
        <dbReference type="Proteomes" id="UP001341840"/>
    </source>
</evidence>
<accession>A0ABU6WQR4</accession>
<sequence length="91" mass="9802">ESHLFVLLSSSEMESEGGSSAARRSAGGGKGERSSSTQGFFVAKVGDERDGAARKCHCSVYAMLYLSRTANNPNKLFFGCPFFKAIPLCMR</sequence>